<feature type="transmembrane region" description="Helical" evidence="7">
    <location>
        <begin position="142"/>
        <end position="161"/>
    </location>
</feature>
<keyword evidence="10" id="KW-1185">Reference proteome</keyword>
<feature type="transmembrane region" description="Helical" evidence="7">
    <location>
        <begin position="9"/>
        <end position="29"/>
    </location>
</feature>
<dbReference type="CDD" id="cd05709">
    <property type="entry name" value="S2P-M50"/>
    <property type="match status" value="1"/>
</dbReference>
<evidence type="ECO:0000259" key="8">
    <source>
        <dbReference type="Pfam" id="PF02163"/>
    </source>
</evidence>
<comment type="caution">
    <text evidence="9">The sequence shown here is derived from an EMBL/GenBank/DDBJ whole genome shotgun (WGS) entry which is preliminary data.</text>
</comment>
<dbReference type="InterPro" id="IPR008915">
    <property type="entry name" value="Peptidase_M50"/>
</dbReference>
<gene>
    <name evidence="9" type="ORF">LQV63_27620</name>
</gene>
<proteinExistence type="inferred from homology"/>
<dbReference type="EMBL" id="JAJNBZ010000039">
    <property type="protein sequence ID" value="MCE5173037.1"/>
    <property type="molecule type" value="Genomic_DNA"/>
</dbReference>
<comment type="similarity">
    <text evidence="3">Belongs to the peptidase M50B family.</text>
</comment>
<keyword evidence="4 7" id="KW-0812">Transmembrane</keyword>
<organism evidence="9 10">
    <name type="scientific">Paenibacillus profundus</name>
    <dbReference type="NCBI Taxonomy" id="1173085"/>
    <lineage>
        <taxon>Bacteria</taxon>
        <taxon>Bacillati</taxon>
        <taxon>Bacillota</taxon>
        <taxon>Bacilli</taxon>
        <taxon>Bacillales</taxon>
        <taxon>Paenibacillaceae</taxon>
        <taxon>Paenibacillus</taxon>
    </lineage>
</organism>
<dbReference type="RefSeq" id="WP_233699057.1">
    <property type="nucleotide sequence ID" value="NZ_JAJNBZ010000039.1"/>
</dbReference>
<evidence type="ECO:0000256" key="6">
    <source>
        <dbReference type="ARBA" id="ARBA00023136"/>
    </source>
</evidence>
<keyword evidence="6 7" id="KW-0472">Membrane</keyword>
<protein>
    <submittedName>
        <fullName evidence="9">M50 family metallopeptidase</fullName>
    </submittedName>
</protein>
<evidence type="ECO:0000256" key="2">
    <source>
        <dbReference type="ARBA" id="ARBA00004141"/>
    </source>
</evidence>
<comment type="subcellular location">
    <subcellularLocation>
        <location evidence="2">Membrane</location>
        <topology evidence="2">Multi-pass membrane protein</topology>
    </subcellularLocation>
</comment>
<comment type="cofactor">
    <cofactor evidence="1">
        <name>Zn(2+)</name>
        <dbReference type="ChEBI" id="CHEBI:29105"/>
    </cofactor>
</comment>
<feature type="transmembrane region" description="Helical" evidence="7">
    <location>
        <begin position="35"/>
        <end position="57"/>
    </location>
</feature>
<keyword evidence="5 7" id="KW-1133">Transmembrane helix</keyword>
<evidence type="ECO:0000313" key="10">
    <source>
        <dbReference type="Proteomes" id="UP001199916"/>
    </source>
</evidence>
<dbReference type="Pfam" id="PF02163">
    <property type="entry name" value="Peptidase_M50"/>
    <property type="match status" value="1"/>
</dbReference>
<dbReference type="Proteomes" id="UP001199916">
    <property type="component" value="Unassembled WGS sequence"/>
</dbReference>
<reference evidence="9 10" key="1">
    <citation type="submission" date="2021-11" db="EMBL/GenBank/DDBJ databases">
        <title>Draft genome sequence of Paenibacillus profundus YoMME, a new Gram-positive bacteria with exoelectrogenic properties.</title>
        <authorList>
            <person name="Hubenova Y."/>
            <person name="Hubenova E."/>
            <person name="Manasiev Y."/>
            <person name="Peykov S."/>
            <person name="Mitov M."/>
        </authorList>
    </citation>
    <scope>NUCLEOTIDE SEQUENCE [LARGE SCALE GENOMIC DNA]</scope>
    <source>
        <strain evidence="9 10">YoMME</strain>
    </source>
</reference>
<evidence type="ECO:0000256" key="1">
    <source>
        <dbReference type="ARBA" id="ARBA00001947"/>
    </source>
</evidence>
<feature type="domain" description="Peptidase M50" evidence="8">
    <location>
        <begin position="41"/>
        <end position="207"/>
    </location>
</feature>
<feature type="transmembrane region" description="Helical" evidence="7">
    <location>
        <begin position="113"/>
        <end position="135"/>
    </location>
</feature>
<evidence type="ECO:0000313" key="9">
    <source>
        <dbReference type="EMBL" id="MCE5173037.1"/>
    </source>
</evidence>
<evidence type="ECO:0000256" key="7">
    <source>
        <dbReference type="SAM" id="Phobius"/>
    </source>
</evidence>
<evidence type="ECO:0000256" key="4">
    <source>
        <dbReference type="ARBA" id="ARBA00022692"/>
    </source>
</evidence>
<evidence type="ECO:0000256" key="3">
    <source>
        <dbReference type="ARBA" id="ARBA00007931"/>
    </source>
</evidence>
<accession>A0ABS8YP37</accession>
<name>A0ABS8YP37_9BACL</name>
<sequence>MPDILRRPVIGVAGALIATILLISLDPSWKADVLLAWKLAGVLLVVLFVHELGHVVFGSLTGMKLHFFTFGPFSITMKDGRLTFNENKQWLFFGGVASLIPYPWNTPDLKRKLLLYTVGGPVFSFLGAIIAFGCWRLTVQDWLSWLAILNLVIFFATAPPLPNGMFRTDGTIALLLLGNNGRAAEHLHLTQVTAEMMSGKRPKTWDTALVESCEARIRGEHDKMQSIGLYLFLFYYYSDKNGLLPSISYIEPIVREPVTQQNSVFKSSFHSSYMMYRILYEGEDVTAAEMKALFQPVSLLDLYSYYRSLAIVKYTEHRTADMRKALHKAEKQLKQETASGYMELEREWFDRLKRRLTC</sequence>
<evidence type="ECO:0000256" key="5">
    <source>
        <dbReference type="ARBA" id="ARBA00022989"/>
    </source>
</evidence>